<dbReference type="VEuPathDB" id="FungiDB:CC1G_03534"/>
<comment type="caution">
    <text evidence="2">The sequence shown here is derived from an EMBL/GenBank/DDBJ whole genome shotgun (WGS) entry which is preliminary data.</text>
</comment>
<proteinExistence type="predicted"/>
<organism evidence="2 3">
    <name type="scientific">Coprinopsis cinerea (strain Okayama-7 / 130 / ATCC MYA-4618 / FGSC 9003)</name>
    <name type="common">Inky cap fungus</name>
    <name type="synonym">Hormographiella aspergillata</name>
    <dbReference type="NCBI Taxonomy" id="240176"/>
    <lineage>
        <taxon>Eukaryota</taxon>
        <taxon>Fungi</taxon>
        <taxon>Dikarya</taxon>
        <taxon>Basidiomycota</taxon>
        <taxon>Agaricomycotina</taxon>
        <taxon>Agaricomycetes</taxon>
        <taxon>Agaricomycetidae</taxon>
        <taxon>Agaricales</taxon>
        <taxon>Agaricineae</taxon>
        <taxon>Psathyrellaceae</taxon>
        <taxon>Coprinopsis</taxon>
    </lineage>
</organism>
<feature type="compositionally biased region" description="Polar residues" evidence="1">
    <location>
        <begin position="92"/>
        <end position="121"/>
    </location>
</feature>
<evidence type="ECO:0000313" key="3">
    <source>
        <dbReference type="Proteomes" id="UP000001861"/>
    </source>
</evidence>
<evidence type="ECO:0000256" key="1">
    <source>
        <dbReference type="SAM" id="MobiDB-lite"/>
    </source>
</evidence>
<dbReference type="Proteomes" id="UP000001861">
    <property type="component" value="Unassembled WGS sequence"/>
</dbReference>
<dbReference type="HOGENOM" id="CLU_976642_0_0_1"/>
<gene>
    <name evidence="2" type="ORF">CC1G_03534</name>
</gene>
<evidence type="ECO:0000313" key="2">
    <source>
        <dbReference type="EMBL" id="EAU89269.2"/>
    </source>
</evidence>
<dbReference type="KEGG" id="cci:CC1G_03534"/>
<dbReference type="InParanoid" id="A8NCH6"/>
<feature type="region of interest" description="Disordered" evidence="1">
    <location>
        <begin position="62"/>
        <end position="131"/>
    </location>
</feature>
<accession>A8NCH6</accession>
<dbReference type="EMBL" id="AACS02000009">
    <property type="protein sequence ID" value="EAU89269.2"/>
    <property type="molecule type" value="Genomic_DNA"/>
</dbReference>
<reference evidence="2 3" key="1">
    <citation type="journal article" date="2010" name="Proc. Natl. Acad. Sci. U.S.A.">
        <title>Insights into evolution of multicellular fungi from the assembled chromosomes of the mushroom Coprinopsis cinerea (Coprinus cinereus).</title>
        <authorList>
            <person name="Stajich J.E."/>
            <person name="Wilke S.K."/>
            <person name="Ahren D."/>
            <person name="Au C.H."/>
            <person name="Birren B.W."/>
            <person name="Borodovsky M."/>
            <person name="Burns C."/>
            <person name="Canback B."/>
            <person name="Casselton L.A."/>
            <person name="Cheng C.K."/>
            <person name="Deng J."/>
            <person name="Dietrich F.S."/>
            <person name="Fargo D.C."/>
            <person name="Farman M.L."/>
            <person name="Gathman A.C."/>
            <person name="Goldberg J."/>
            <person name="Guigo R."/>
            <person name="Hoegger P.J."/>
            <person name="Hooker J.B."/>
            <person name="Huggins A."/>
            <person name="James T.Y."/>
            <person name="Kamada T."/>
            <person name="Kilaru S."/>
            <person name="Kodira C."/>
            <person name="Kues U."/>
            <person name="Kupfer D."/>
            <person name="Kwan H.S."/>
            <person name="Lomsadze A."/>
            <person name="Li W."/>
            <person name="Lilly W.W."/>
            <person name="Ma L.J."/>
            <person name="Mackey A.J."/>
            <person name="Manning G."/>
            <person name="Martin F."/>
            <person name="Muraguchi H."/>
            <person name="Natvig D.O."/>
            <person name="Palmerini H."/>
            <person name="Ramesh M.A."/>
            <person name="Rehmeyer C.J."/>
            <person name="Roe B.A."/>
            <person name="Shenoy N."/>
            <person name="Stanke M."/>
            <person name="Ter-Hovhannisyan V."/>
            <person name="Tunlid A."/>
            <person name="Velagapudi R."/>
            <person name="Vision T.J."/>
            <person name="Zeng Q."/>
            <person name="Zolan M.E."/>
            <person name="Pukkila P.J."/>
        </authorList>
    </citation>
    <scope>NUCLEOTIDE SEQUENCE [LARGE SCALE GENOMIC DNA]</scope>
    <source>
        <strain evidence="3">Okayama-7 / 130 / ATCC MYA-4618 / FGSC 9003</strain>
    </source>
</reference>
<keyword evidence="3" id="KW-1185">Reference proteome</keyword>
<feature type="region of interest" description="Disordered" evidence="1">
    <location>
        <begin position="143"/>
        <end position="166"/>
    </location>
</feature>
<dbReference type="OrthoDB" id="3261081at2759"/>
<name>A8NCH6_COPC7</name>
<dbReference type="OMA" id="CTIREPK"/>
<feature type="region of interest" description="Disordered" evidence="1">
    <location>
        <begin position="1"/>
        <end position="38"/>
    </location>
</feature>
<protein>
    <submittedName>
        <fullName evidence="2">Uncharacterized protein</fullName>
    </submittedName>
</protein>
<dbReference type="GeneID" id="6009007"/>
<dbReference type="eggNOG" id="ENOG502SSMX">
    <property type="taxonomic scope" value="Eukaryota"/>
</dbReference>
<sequence>MFRSRTRSGGVRPAPTYPPSTTTTSPPPDAQETTRKGKLTFSDVASMFIRLRRFSLRAGVRPTPRMTAEPASDDQVEIAPVPSTPTRRSHSRGLSLTKSRSNTHAFPMAQSPTSGSSTVIPMSSPPTSPTRLKVRKLSGGMPYARPSPKPLKAKPHHLVSTSGERPITHPGLVPLVQDASEEEETLQVVCQDYYECAGGVNVATLLRATRASIMEKVSQMPNANVLVEEQWQSTICGPKNGIYRVQIRYAATPRLASKPDPRRPVALDKVQNIPGLMTILKRNEI</sequence>
<dbReference type="RefSeq" id="XP_001832520.2">
    <property type="nucleotide sequence ID" value="XM_001832468.2"/>
</dbReference>
<dbReference type="AlphaFoldDB" id="A8NCH6"/>